<dbReference type="GO" id="GO:0006796">
    <property type="term" value="P:phosphate-containing compound metabolic process"/>
    <property type="evidence" value="ECO:0007669"/>
    <property type="project" value="InterPro"/>
</dbReference>
<keyword evidence="9" id="KW-1185">Reference proteome</keyword>
<comment type="cofactor">
    <cofactor evidence="1">
        <name>Mg(2+)</name>
        <dbReference type="ChEBI" id="CHEBI:18420"/>
    </cofactor>
</comment>
<evidence type="ECO:0000256" key="1">
    <source>
        <dbReference type="ARBA" id="ARBA00001946"/>
    </source>
</evidence>
<keyword evidence="6" id="KW-0460">Magnesium</keyword>
<dbReference type="PANTHER" id="PTHR10286">
    <property type="entry name" value="INORGANIC PYROPHOSPHATASE"/>
    <property type="match status" value="1"/>
</dbReference>
<dbReference type="OrthoDB" id="1608002at2759"/>
<dbReference type="GO" id="GO:0005737">
    <property type="term" value="C:cytoplasm"/>
    <property type="evidence" value="ECO:0007669"/>
    <property type="project" value="InterPro"/>
</dbReference>
<evidence type="ECO:0000256" key="5">
    <source>
        <dbReference type="ARBA" id="ARBA00022801"/>
    </source>
</evidence>
<keyword evidence="5" id="KW-0378">Hydrolase</keyword>
<dbReference type="FunCoup" id="A0A1E5RYV8">
    <property type="interactions" value="261"/>
</dbReference>
<evidence type="ECO:0000256" key="6">
    <source>
        <dbReference type="ARBA" id="ARBA00022842"/>
    </source>
</evidence>
<protein>
    <recommendedName>
        <fullName evidence="3">inorganic diphosphatase</fullName>
        <ecNumber evidence="3">3.6.1.1</ecNumber>
    </recommendedName>
    <alternativeName>
        <fullName evidence="7">Pyrophosphate phospho-hydrolase</fullName>
    </alternativeName>
</protein>
<organism evidence="8 9">
    <name type="scientific">Hanseniaspora osmophila</name>
    <dbReference type="NCBI Taxonomy" id="56408"/>
    <lineage>
        <taxon>Eukaryota</taxon>
        <taxon>Fungi</taxon>
        <taxon>Dikarya</taxon>
        <taxon>Ascomycota</taxon>
        <taxon>Saccharomycotina</taxon>
        <taxon>Saccharomycetes</taxon>
        <taxon>Saccharomycodales</taxon>
        <taxon>Saccharomycodaceae</taxon>
        <taxon>Hanseniaspora</taxon>
    </lineage>
</organism>
<dbReference type="PROSITE" id="PS00387">
    <property type="entry name" value="PPASE"/>
    <property type="match status" value="1"/>
</dbReference>
<evidence type="ECO:0000256" key="7">
    <source>
        <dbReference type="ARBA" id="ARBA00032535"/>
    </source>
</evidence>
<evidence type="ECO:0000256" key="4">
    <source>
        <dbReference type="ARBA" id="ARBA00022723"/>
    </source>
</evidence>
<keyword evidence="4" id="KW-0479">Metal-binding</keyword>
<comment type="similarity">
    <text evidence="2">Belongs to the PPase family.</text>
</comment>
<gene>
    <name evidence="8" type="ORF">AWRI3579_g269</name>
</gene>
<dbReference type="InterPro" id="IPR036649">
    <property type="entry name" value="Pyrophosphatase_sf"/>
</dbReference>
<dbReference type="InterPro" id="IPR008162">
    <property type="entry name" value="Pyrophosphatase"/>
</dbReference>
<accession>A0A1E5RYV8</accession>
<proteinExistence type="inferred from homology"/>
<sequence>MFVSRRLFSSITSGTKYTPQFKQYLKLSDGKLGSFFHDVHLNPLNTSSKSSQDRSKGLSGNILNMVVEVPRWSNAKFEISKDLPLNPIVQDTKNTKLRFVNNIFPYHGYVTNYGAIPQTWENPSVNNGDNDPLDCCEIGSGILETGTVTPVKVLGSLALLDDGEMDWKVIAINVNDPLCAKINTMKDVETFMPGLLAGIRTWFKTYKIPTNKPANEFAFDGEYLSLEKTMSVVQECHEEWEGLMKLSSNVGQTTGHSVTTERFATYDLHESSLPNLNAREISQTVEFDQKWYYC</sequence>
<name>A0A1E5RYV8_9ASCO</name>
<dbReference type="GO" id="GO:0000287">
    <property type="term" value="F:magnesium ion binding"/>
    <property type="evidence" value="ECO:0007669"/>
    <property type="project" value="InterPro"/>
</dbReference>
<dbReference type="GO" id="GO:0004427">
    <property type="term" value="F:inorganic diphosphate phosphatase activity"/>
    <property type="evidence" value="ECO:0007669"/>
    <property type="project" value="UniProtKB-EC"/>
</dbReference>
<dbReference type="InParanoid" id="A0A1E5RYV8"/>
<dbReference type="SUPFAM" id="SSF50324">
    <property type="entry name" value="Inorganic pyrophosphatase"/>
    <property type="match status" value="1"/>
</dbReference>
<evidence type="ECO:0000256" key="2">
    <source>
        <dbReference type="ARBA" id="ARBA00006220"/>
    </source>
</evidence>
<evidence type="ECO:0000256" key="3">
    <source>
        <dbReference type="ARBA" id="ARBA00012146"/>
    </source>
</evidence>
<dbReference type="EC" id="3.6.1.1" evidence="3"/>
<dbReference type="Gene3D" id="3.90.80.10">
    <property type="entry name" value="Inorganic pyrophosphatase"/>
    <property type="match status" value="1"/>
</dbReference>
<reference evidence="9" key="1">
    <citation type="journal article" date="2016" name="Genome Announc.">
        <title>Genome sequences of three species of Hanseniaspora isolated from spontaneous wine fermentations.</title>
        <authorList>
            <person name="Sternes P.R."/>
            <person name="Lee D."/>
            <person name="Kutyna D.R."/>
            <person name="Borneman A.R."/>
        </authorList>
    </citation>
    <scope>NUCLEOTIDE SEQUENCE [LARGE SCALE GENOMIC DNA]</scope>
    <source>
        <strain evidence="9">AWRI3579</strain>
    </source>
</reference>
<comment type="caution">
    <text evidence="8">The sequence shown here is derived from an EMBL/GenBank/DDBJ whole genome shotgun (WGS) entry which is preliminary data.</text>
</comment>
<dbReference type="STRING" id="56408.A0A1E5RYV8"/>
<dbReference type="Proteomes" id="UP000095728">
    <property type="component" value="Unassembled WGS sequence"/>
</dbReference>
<dbReference type="Pfam" id="PF00719">
    <property type="entry name" value="Pyrophosphatase"/>
    <property type="match status" value="1"/>
</dbReference>
<dbReference type="CDD" id="cd00412">
    <property type="entry name" value="pyrophosphatase"/>
    <property type="match status" value="1"/>
</dbReference>
<dbReference type="AlphaFoldDB" id="A0A1E5RYV8"/>
<dbReference type="EMBL" id="LPNM01000002">
    <property type="protein sequence ID" value="OEJ92147.1"/>
    <property type="molecule type" value="Genomic_DNA"/>
</dbReference>
<evidence type="ECO:0000313" key="9">
    <source>
        <dbReference type="Proteomes" id="UP000095728"/>
    </source>
</evidence>
<evidence type="ECO:0000313" key="8">
    <source>
        <dbReference type="EMBL" id="OEJ92147.1"/>
    </source>
</evidence>